<dbReference type="Proteomes" id="UP000184330">
    <property type="component" value="Unassembled WGS sequence"/>
</dbReference>
<evidence type="ECO:0000313" key="3">
    <source>
        <dbReference type="Proteomes" id="UP000184330"/>
    </source>
</evidence>
<evidence type="ECO:0000256" key="1">
    <source>
        <dbReference type="SAM" id="MobiDB-lite"/>
    </source>
</evidence>
<accession>A0A1L7XXJ9</accession>
<dbReference type="OrthoDB" id="6079484at2759"/>
<proteinExistence type="predicted"/>
<sequence>MPLPPYIDEFHLQASADHGSGTGRRPGQLTNQVSPAWEKAVQERSAKQHQRLQRKWYWRSALATTASTDTCPKRATFQLYRCKEPACTEGLFSSEGELEIHTMALDACAARLNRIGQELLAHWTSKICANCSKEFKSKAQFESRVTPITPLTVEDSPDPDFEKLNLTKRVLPLVIGGDILDTCADTGSAYNIMALDTAEKLGLGTKIDSSDLKVFELADGRLVHSIGKVREYCSSPDDPGIRVRCDGNTKSLHSTDDPSERRGRLAYCQAYRNISYAIALLHRWGTRFRRSRLRFRPGSQSDVLLGDKALVEADVFNGGQQIMILQVECRHGPPIPDCAPIIHLSSAEKGFLDSKRRLKRLFQKLKDEPPPPTTLADDQRARDTREIHRRLQEQERMATLTDDERGGPRA</sequence>
<keyword evidence="3" id="KW-1185">Reference proteome</keyword>
<feature type="region of interest" description="Disordered" evidence="1">
    <location>
        <begin position="365"/>
        <end position="410"/>
    </location>
</feature>
<dbReference type="AlphaFoldDB" id="A0A1L7XXJ9"/>
<name>A0A1L7XXJ9_9HELO</name>
<dbReference type="CDD" id="cd00303">
    <property type="entry name" value="retropepsin_like"/>
    <property type="match status" value="1"/>
</dbReference>
<dbReference type="EMBL" id="FJOG01000080">
    <property type="protein sequence ID" value="CZR69791.1"/>
    <property type="molecule type" value="Genomic_DNA"/>
</dbReference>
<gene>
    <name evidence="2" type="ORF">PAC_19691</name>
</gene>
<feature type="compositionally biased region" description="Basic and acidic residues" evidence="1">
    <location>
        <begin position="377"/>
        <end position="410"/>
    </location>
</feature>
<organism evidence="2 3">
    <name type="scientific">Phialocephala subalpina</name>
    <dbReference type="NCBI Taxonomy" id="576137"/>
    <lineage>
        <taxon>Eukaryota</taxon>
        <taxon>Fungi</taxon>
        <taxon>Dikarya</taxon>
        <taxon>Ascomycota</taxon>
        <taxon>Pezizomycotina</taxon>
        <taxon>Leotiomycetes</taxon>
        <taxon>Helotiales</taxon>
        <taxon>Mollisiaceae</taxon>
        <taxon>Phialocephala</taxon>
        <taxon>Phialocephala fortinii species complex</taxon>
    </lineage>
</organism>
<protein>
    <submittedName>
        <fullName evidence="2">Uncharacterized protein</fullName>
    </submittedName>
</protein>
<evidence type="ECO:0000313" key="2">
    <source>
        <dbReference type="EMBL" id="CZR69791.1"/>
    </source>
</evidence>
<reference evidence="2 3" key="1">
    <citation type="submission" date="2016-03" db="EMBL/GenBank/DDBJ databases">
        <authorList>
            <person name="Ploux O."/>
        </authorList>
    </citation>
    <scope>NUCLEOTIDE SEQUENCE [LARGE SCALE GENOMIC DNA]</scope>
    <source>
        <strain evidence="2 3">UAMH 11012</strain>
    </source>
</reference>